<evidence type="ECO:0000256" key="2">
    <source>
        <dbReference type="PROSITE-ProRule" id="PRU00335"/>
    </source>
</evidence>
<dbReference type="InterPro" id="IPR001647">
    <property type="entry name" value="HTH_TetR"/>
</dbReference>
<dbReference type="KEGG" id="ala:BFG52_00465"/>
<dbReference type="InterPro" id="IPR009057">
    <property type="entry name" value="Homeodomain-like_sf"/>
</dbReference>
<keyword evidence="5" id="KW-1185">Reference proteome</keyword>
<dbReference type="GO" id="GO:0003677">
    <property type="term" value="F:DNA binding"/>
    <property type="evidence" value="ECO:0007669"/>
    <property type="project" value="UniProtKB-UniRule"/>
</dbReference>
<dbReference type="SUPFAM" id="SSF46689">
    <property type="entry name" value="Homeodomain-like"/>
    <property type="match status" value="1"/>
</dbReference>
<evidence type="ECO:0000313" key="5">
    <source>
        <dbReference type="Proteomes" id="UP000093391"/>
    </source>
</evidence>
<evidence type="ECO:0000259" key="3">
    <source>
        <dbReference type="PROSITE" id="PS50977"/>
    </source>
</evidence>
<evidence type="ECO:0000313" key="4">
    <source>
        <dbReference type="EMBL" id="AOA56977.1"/>
    </source>
</evidence>
<dbReference type="PANTHER" id="PTHR47752">
    <property type="entry name" value="HTH-TYPE TRANSCRIPTIONAL REPRESSOR FABR"/>
    <property type="match status" value="1"/>
</dbReference>
<dbReference type="OrthoDB" id="8617654at2"/>
<protein>
    <submittedName>
        <fullName evidence="4">TetR family transcriptional regulator</fullName>
    </submittedName>
</protein>
<feature type="domain" description="HTH tetR-type" evidence="3">
    <location>
        <begin position="9"/>
        <end position="70"/>
    </location>
</feature>
<sequence length="220" mass="24984">MSIRDERKLQSRQALLNAALSLSRAGRAFSSISLRELTREVGLVPTAFYRHFNDMSQLGTELVDQVSVDIKTVLYQIGRNYLVPDRNHSSLDIFITAVEQNPAPWIFMISERWGGSEQLRLAISREINFLVEDLSQEFAKIDAIQQLQNLNHLNALTGILINLSFTWAMSWIDLLQQPPASEQNAEKERLKQHITQQAHLMFCGAVHTAKSTAQGHPFDQ</sequence>
<name>A0A1B2LVM6_9GAMM</name>
<evidence type="ECO:0000256" key="1">
    <source>
        <dbReference type="ARBA" id="ARBA00023125"/>
    </source>
</evidence>
<dbReference type="InterPro" id="IPR050692">
    <property type="entry name" value="HTH_transcr_repressor_FabR"/>
</dbReference>
<dbReference type="STRING" id="1789224.BFG52_00465"/>
<reference evidence="4 5" key="1">
    <citation type="submission" date="2016-08" db="EMBL/GenBank/DDBJ databases">
        <authorList>
            <person name="Seilhamer J.J."/>
        </authorList>
    </citation>
    <scope>NUCLEOTIDE SEQUENCE [LARGE SCALE GENOMIC DNA]</scope>
    <source>
        <strain evidence="4 5">BRTC-1</strain>
    </source>
</reference>
<dbReference type="Gene3D" id="1.10.10.60">
    <property type="entry name" value="Homeodomain-like"/>
    <property type="match status" value="1"/>
</dbReference>
<dbReference type="AlphaFoldDB" id="A0A1B2LVM6"/>
<dbReference type="Proteomes" id="UP000093391">
    <property type="component" value="Chromosome"/>
</dbReference>
<feature type="DNA-binding region" description="H-T-H motif" evidence="2">
    <location>
        <begin position="33"/>
        <end position="52"/>
    </location>
</feature>
<dbReference type="PANTHER" id="PTHR47752:SF1">
    <property type="entry name" value="HTH-TYPE TRANSCRIPTIONAL REPRESSOR FABR"/>
    <property type="match status" value="1"/>
</dbReference>
<organism evidence="4 5">
    <name type="scientific">Acinetobacter larvae</name>
    <dbReference type="NCBI Taxonomy" id="1789224"/>
    <lineage>
        <taxon>Bacteria</taxon>
        <taxon>Pseudomonadati</taxon>
        <taxon>Pseudomonadota</taxon>
        <taxon>Gammaproteobacteria</taxon>
        <taxon>Moraxellales</taxon>
        <taxon>Moraxellaceae</taxon>
        <taxon>Acinetobacter</taxon>
    </lineage>
</organism>
<dbReference type="RefSeq" id="WP_067551161.1">
    <property type="nucleotide sequence ID" value="NZ_CP016895.1"/>
</dbReference>
<proteinExistence type="predicted"/>
<keyword evidence="1 2" id="KW-0238">DNA-binding</keyword>
<gene>
    <name evidence="4" type="ORF">BFG52_00465</name>
</gene>
<dbReference type="Gene3D" id="1.10.357.10">
    <property type="entry name" value="Tetracycline Repressor, domain 2"/>
    <property type="match status" value="1"/>
</dbReference>
<accession>A0A1B2LVM6</accession>
<dbReference type="PROSITE" id="PS50977">
    <property type="entry name" value="HTH_TETR_2"/>
    <property type="match status" value="1"/>
</dbReference>
<dbReference type="EMBL" id="CP016895">
    <property type="protein sequence ID" value="AOA56977.1"/>
    <property type="molecule type" value="Genomic_DNA"/>
</dbReference>